<dbReference type="GO" id="GO:0004845">
    <property type="term" value="F:uracil phosphoribosyltransferase activity"/>
    <property type="evidence" value="ECO:0007669"/>
    <property type="project" value="UniProtKB-UniRule"/>
</dbReference>
<reference evidence="6 7" key="1">
    <citation type="submission" date="2017-08" db="EMBL/GenBank/DDBJ databases">
        <title>Reclassification of Bisgaard taxon 37 and 44.</title>
        <authorList>
            <person name="Christensen H."/>
        </authorList>
    </citation>
    <scope>NUCLEOTIDE SEQUENCE [LARGE SCALE GENOMIC DNA]</scope>
    <source>
        <strain evidence="6 7">EEAB3T1</strain>
    </source>
</reference>
<keyword evidence="4 6" id="KW-0808">Transferase</keyword>
<keyword evidence="2 4" id="KW-0805">Transcription regulation</keyword>
<keyword evidence="4 6" id="KW-0328">Glycosyltransferase</keyword>
<dbReference type="InterPro" id="IPR029057">
    <property type="entry name" value="PRTase-like"/>
</dbReference>
<comment type="similarity">
    <text evidence="1 4">Belongs to the purine/pyrimidine phosphoribosyltransferase family. PyrR subfamily.</text>
</comment>
<comment type="caution">
    <text evidence="6">The sequence shown here is derived from an EMBL/GenBank/DDBJ whole genome shotgun (WGS) entry which is preliminary data.</text>
</comment>
<comment type="function">
    <text evidence="4">Regulates the transcription of the pyrimidine nucleotide (pyr) operon in response to exogenous pyrimidines.</text>
</comment>
<proteinExistence type="inferred from homology"/>
<dbReference type="PANTHER" id="PTHR11608">
    <property type="entry name" value="BIFUNCTIONAL PROTEIN PYRR"/>
    <property type="match status" value="1"/>
</dbReference>
<name>A0A3A1YPG5_9GAMM</name>
<accession>A0A3A1YPG5</accession>
<evidence type="ECO:0000256" key="1">
    <source>
        <dbReference type="ARBA" id="ARBA00005565"/>
    </source>
</evidence>
<dbReference type="EMBL" id="NRJF01000004">
    <property type="protein sequence ID" value="RIY38850.1"/>
    <property type="molecule type" value="Genomic_DNA"/>
</dbReference>
<feature type="domain" description="Phosphoribosyltransferase" evidence="5">
    <location>
        <begin position="6"/>
        <end position="156"/>
    </location>
</feature>
<dbReference type="CDD" id="cd06223">
    <property type="entry name" value="PRTases_typeI"/>
    <property type="match status" value="1"/>
</dbReference>
<evidence type="ECO:0000256" key="4">
    <source>
        <dbReference type="HAMAP-Rule" id="MF_01219"/>
    </source>
</evidence>
<protein>
    <recommendedName>
        <fullName evidence="4">Bifunctional protein PyrR</fullName>
    </recommendedName>
    <domain>
        <recommendedName>
            <fullName evidence="4">Pyrimidine operon regulatory protein</fullName>
        </recommendedName>
    </domain>
    <domain>
        <recommendedName>
            <fullName evidence="4">Uracil phosphoribosyltransferase</fullName>
            <shortName evidence="4">UPRTase</shortName>
            <ecNumber evidence="4">2.4.2.9</ecNumber>
        </recommendedName>
    </domain>
</protein>
<dbReference type="Pfam" id="PF00156">
    <property type="entry name" value="Pribosyltran"/>
    <property type="match status" value="1"/>
</dbReference>
<dbReference type="Proteomes" id="UP000265964">
    <property type="component" value="Unassembled WGS sequence"/>
</dbReference>
<dbReference type="NCBIfam" id="NF003548">
    <property type="entry name" value="PRK05205.1-4"/>
    <property type="match status" value="1"/>
</dbReference>
<evidence type="ECO:0000313" key="7">
    <source>
        <dbReference type="Proteomes" id="UP000265964"/>
    </source>
</evidence>
<dbReference type="Gene3D" id="3.40.50.2020">
    <property type="match status" value="1"/>
</dbReference>
<dbReference type="RefSeq" id="WP_119533965.1">
    <property type="nucleotide sequence ID" value="NZ_NRJF01000004.1"/>
</dbReference>
<feature type="short sequence motif" description="PRPP-binding" evidence="4">
    <location>
        <begin position="97"/>
        <end position="109"/>
    </location>
</feature>
<comment type="function">
    <text evidence="4">Also displays a weak uracil phosphoribosyltransferase activity which is not physiologically significant.</text>
</comment>
<organism evidence="6 7">
    <name type="scientific">Psittacicella gerlachiana</name>
    <dbReference type="NCBI Taxonomy" id="2028574"/>
    <lineage>
        <taxon>Bacteria</taxon>
        <taxon>Pseudomonadati</taxon>
        <taxon>Pseudomonadota</taxon>
        <taxon>Gammaproteobacteria</taxon>
        <taxon>Pasteurellales</taxon>
        <taxon>Psittacicellaceae</taxon>
        <taxon>Psittacicella</taxon>
    </lineage>
</organism>
<dbReference type="AlphaFoldDB" id="A0A3A1YPG5"/>
<dbReference type="PANTHER" id="PTHR11608:SF0">
    <property type="entry name" value="BIFUNCTIONAL PROTEIN PYRR"/>
    <property type="match status" value="1"/>
</dbReference>
<dbReference type="EC" id="2.4.2.9" evidence="4"/>
<dbReference type="InterPro" id="IPR050137">
    <property type="entry name" value="PyrR_bifunctional"/>
</dbReference>
<dbReference type="HAMAP" id="MF_01219">
    <property type="entry name" value="PyrR"/>
    <property type="match status" value="1"/>
</dbReference>
<dbReference type="FunFam" id="3.40.50.2020:FF:000020">
    <property type="entry name" value="Bifunctional protein PyrR"/>
    <property type="match status" value="1"/>
</dbReference>
<evidence type="ECO:0000259" key="5">
    <source>
        <dbReference type="Pfam" id="PF00156"/>
    </source>
</evidence>
<keyword evidence="7" id="KW-1185">Reference proteome</keyword>
<dbReference type="GO" id="GO:0006355">
    <property type="term" value="P:regulation of DNA-templated transcription"/>
    <property type="evidence" value="ECO:0007669"/>
    <property type="project" value="UniProtKB-UniRule"/>
</dbReference>
<evidence type="ECO:0000313" key="6">
    <source>
        <dbReference type="EMBL" id="RIY38850.1"/>
    </source>
</evidence>
<evidence type="ECO:0000256" key="3">
    <source>
        <dbReference type="ARBA" id="ARBA00023163"/>
    </source>
</evidence>
<dbReference type="SUPFAM" id="SSF53271">
    <property type="entry name" value="PRTase-like"/>
    <property type="match status" value="1"/>
</dbReference>
<comment type="catalytic activity">
    <reaction evidence="4">
        <text>UMP + diphosphate = 5-phospho-alpha-D-ribose 1-diphosphate + uracil</text>
        <dbReference type="Rhea" id="RHEA:13017"/>
        <dbReference type="ChEBI" id="CHEBI:17568"/>
        <dbReference type="ChEBI" id="CHEBI:33019"/>
        <dbReference type="ChEBI" id="CHEBI:57865"/>
        <dbReference type="ChEBI" id="CHEBI:58017"/>
        <dbReference type="EC" id="2.4.2.9"/>
    </reaction>
</comment>
<sequence>MSERILHNPQDIKRMLTRIAHEILEKVPNLEQLVLVGIKRRGEFLAHRLQDLILKFEGVKVPLEGLDITPYRDDIDRKHQEAKQEKVFTLDLNHKTVIIVDDVLYTGRTIRSAMDAIMDAGRPDAIRLAVMVDRGHRELPIRADFVGKNIPTSHKEIINLHLEEVDGEDKITII</sequence>
<dbReference type="InterPro" id="IPR023050">
    <property type="entry name" value="PyrR"/>
</dbReference>
<evidence type="ECO:0000256" key="2">
    <source>
        <dbReference type="ARBA" id="ARBA00023015"/>
    </source>
</evidence>
<keyword evidence="3 4" id="KW-0804">Transcription</keyword>
<gene>
    <name evidence="4" type="primary">pyrR</name>
    <name evidence="6" type="ORF">CKF59_00170</name>
</gene>
<dbReference type="OrthoDB" id="9802227at2"/>
<dbReference type="NCBIfam" id="NF003549">
    <property type="entry name" value="PRK05205.1-5"/>
    <property type="match status" value="1"/>
</dbReference>
<dbReference type="InterPro" id="IPR000836">
    <property type="entry name" value="PRTase_dom"/>
</dbReference>